<feature type="compositionally biased region" description="Basic and acidic residues" evidence="1">
    <location>
        <begin position="1058"/>
        <end position="1080"/>
    </location>
</feature>
<dbReference type="OrthoDB" id="5965479at2759"/>
<feature type="transmembrane region" description="Helical" evidence="2">
    <location>
        <begin position="933"/>
        <end position="963"/>
    </location>
</feature>
<evidence type="ECO:0000256" key="3">
    <source>
        <dbReference type="SAM" id="SignalP"/>
    </source>
</evidence>
<dbReference type="Proteomes" id="UP001163046">
    <property type="component" value="Unassembled WGS sequence"/>
</dbReference>
<feature type="compositionally biased region" description="Polar residues" evidence="1">
    <location>
        <begin position="1108"/>
        <end position="1118"/>
    </location>
</feature>
<gene>
    <name evidence="4" type="ORF">OS493_016426</name>
</gene>
<feature type="chain" id="PRO_5040915212" description="TNFR-Cys domain-containing protein" evidence="3">
    <location>
        <begin position="31"/>
        <end position="1430"/>
    </location>
</feature>
<dbReference type="EMBL" id="MU825881">
    <property type="protein sequence ID" value="KAJ7385349.1"/>
    <property type="molecule type" value="Genomic_DNA"/>
</dbReference>
<evidence type="ECO:0000313" key="5">
    <source>
        <dbReference type="Proteomes" id="UP001163046"/>
    </source>
</evidence>
<feature type="compositionally biased region" description="Acidic residues" evidence="1">
    <location>
        <begin position="1046"/>
        <end position="1057"/>
    </location>
</feature>
<feature type="transmembrane region" description="Helical" evidence="2">
    <location>
        <begin position="1165"/>
        <end position="1184"/>
    </location>
</feature>
<evidence type="ECO:0000313" key="4">
    <source>
        <dbReference type="EMBL" id="KAJ7385349.1"/>
    </source>
</evidence>
<feature type="transmembrane region" description="Helical" evidence="2">
    <location>
        <begin position="1339"/>
        <end position="1363"/>
    </location>
</feature>
<feature type="region of interest" description="Disordered" evidence="1">
    <location>
        <begin position="1010"/>
        <end position="1139"/>
    </location>
</feature>
<name>A0A9X0D5A1_9CNID</name>
<proteinExistence type="predicted"/>
<feature type="transmembrane region" description="Helical" evidence="2">
    <location>
        <begin position="890"/>
        <end position="913"/>
    </location>
</feature>
<protein>
    <recommendedName>
        <fullName evidence="6">TNFR-Cys domain-containing protein</fullName>
    </recommendedName>
</protein>
<keyword evidence="5" id="KW-1185">Reference proteome</keyword>
<feature type="signal peptide" evidence="3">
    <location>
        <begin position="1"/>
        <end position="30"/>
    </location>
</feature>
<keyword evidence="2" id="KW-1133">Transmembrane helix</keyword>
<sequence>MTFSFSRMDIYRLVLLCSVPVLLVSQTASAGKSSRRFIGLPESGERVKYSDASDKNKTLIIRHNLPYEPSLPEPADTSETDKRLVIILSSVGLFAVLGLVVSALCYFCYWKKRRKPVLKKQAAKQLFEENATAESPTVSRAGRGGGTPGPSGTQFLVVAVCACALHAQLQTTNVEINVYFPKGFLRSDSKVFFKSENNNEVRVITNDTKLKINVFDVPNAGLVSENRCSDRNLTCANGACDPLAGKCVCPRKMRAIRQTGGGTRCVYRCDQKCQSGFFVLSSCNHTHQAVCKKCRPQCSFKEFESVPCAGKTDRNCTDISKLPQIKGSPNIIYEDILKVKDNPPVKQIIDNLSSHSTVWLNRSSGLAIQLQILLVDFSTTFREVNHVANDNSGLKNDTPSQSIVRDFCGSPVPDYYRINLQQSAVDVQIIKGQPNTPCPRYDGGSTSNIPVPGNSLSCNGAENPIVRLFGVKSETEDFWKEERSQACYDLKQNCHQCRNECTVLARENPICNLTKNDVRDDSRQNYGEHFTYCFDCCFQEKCTCLSCACSQYNSSCIDSQLTCVGAKHSTIPITPVFPNTGLFKCHVKLSKGPVFELETALWKDGKLLRRIERNDMNFSKEAGRGKNSYDYGYMIFKQPSVLRNNTRKNILINGKAGKSNFDVGWYKTEQELENPTPVNTLSIQPTEPFKINTKDWPSENCQTLDTEKFVTISPSASIDNVENFAQLTAQVAHEQNARVYKVYNNSGSRQVHFEVPSERSVLRYAFPETVIFNDRSFTGKLLKNRTFWTVRLTGHASSCPGFFVVRLTDQDRPDVDVYHYDIAITTEDCSFTVEFHLPSGGDTNFIDKQFVVRLTDSRKTMKLILVSPRRIPEFEIPDFDDDFDLKKLEVLIPFGGAAGGMFIVLIAILIYGYKTRPKDSYHRDRDNELHFRHILYVVWFVGMRLVKSFLLTLTVLFVILTAIHYTNVKTLEKYETLHEQRSKLEEEFIKQMDTHKVQEINRQWSLLGKESRDTEERGKKEEKKKKKEEKLKKKLEKKPRKKKDEDKDDGEDLEEANEEHRENYEGNGKETMEDTKEISGRTENATSRVKPKPHANEPGIASAGKNAPNISVDSAQDQESGHIKRVDNSDEKPNQMNPNPEKLNAIFLKFLIKLKQLNYQINNTNLVPMCILSVIGILSIYVVIVTTKHSMNVETLDVVGYFDLKMSPLLTMRKIVNTRITSNAFMVNDVHIPYYENRVNARIAFYRKKAKMYQAYQCSKSDLHNEEYCSWAEEPGTSCEGVGPYNQAFLGNLTQFECNLKPVIAQRFTKFDRIRYKEVHKKAIAPYVAAFRGLILNTFYMILIVIGIFILFQILGIVVFVLMKKFDLVRQVKHYQTNQDLKKELTLPHCIKYPSNESVVRRVGPLQMSEDMKDKFGPSVHDGKSIEWVK</sequence>
<evidence type="ECO:0000256" key="2">
    <source>
        <dbReference type="SAM" id="Phobius"/>
    </source>
</evidence>
<evidence type="ECO:0000256" key="1">
    <source>
        <dbReference type="SAM" id="MobiDB-lite"/>
    </source>
</evidence>
<feature type="compositionally biased region" description="Basic and acidic residues" evidence="1">
    <location>
        <begin position="1010"/>
        <end position="1021"/>
    </location>
</feature>
<comment type="caution">
    <text evidence="4">The sequence shown here is derived from an EMBL/GenBank/DDBJ whole genome shotgun (WGS) entry which is preliminary data.</text>
</comment>
<keyword evidence="3" id="KW-0732">Signal</keyword>
<feature type="compositionally biased region" description="Basic and acidic residues" evidence="1">
    <location>
        <begin position="1119"/>
        <end position="1133"/>
    </location>
</feature>
<feature type="transmembrane region" description="Helical" evidence="2">
    <location>
        <begin position="84"/>
        <end position="110"/>
    </location>
</feature>
<keyword evidence="2" id="KW-0472">Membrane</keyword>
<feature type="compositionally biased region" description="Basic residues" evidence="1">
    <location>
        <begin position="1022"/>
        <end position="1041"/>
    </location>
</feature>
<accession>A0A9X0D5A1</accession>
<reference evidence="4" key="1">
    <citation type="submission" date="2023-01" db="EMBL/GenBank/DDBJ databases">
        <title>Genome assembly of the deep-sea coral Lophelia pertusa.</title>
        <authorList>
            <person name="Herrera S."/>
            <person name="Cordes E."/>
        </authorList>
    </citation>
    <scope>NUCLEOTIDE SEQUENCE</scope>
    <source>
        <strain evidence="4">USNM1676648</strain>
        <tissue evidence="4">Polyp</tissue>
    </source>
</reference>
<evidence type="ECO:0008006" key="6">
    <source>
        <dbReference type="Google" id="ProtNLM"/>
    </source>
</evidence>
<organism evidence="4 5">
    <name type="scientific">Desmophyllum pertusum</name>
    <dbReference type="NCBI Taxonomy" id="174260"/>
    <lineage>
        <taxon>Eukaryota</taxon>
        <taxon>Metazoa</taxon>
        <taxon>Cnidaria</taxon>
        <taxon>Anthozoa</taxon>
        <taxon>Hexacorallia</taxon>
        <taxon>Scleractinia</taxon>
        <taxon>Caryophylliina</taxon>
        <taxon>Caryophylliidae</taxon>
        <taxon>Desmophyllum</taxon>
    </lineage>
</organism>
<keyword evidence="2" id="KW-0812">Transmembrane</keyword>